<evidence type="ECO:0000313" key="2">
    <source>
        <dbReference type="Proteomes" id="UP001148662"/>
    </source>
</evidence>
<organism evidence="1 2">
    <name type="scientific">Phlebia brevispora</name>
    <dbReference type="NCBI Taxonomy" id="194682"/>
    <lineage>
        <taxon>Eukaryota</taxon>
        <taxon>Fungi</taxon>
        <taxon>Dikarya</taxon>
        <taxon>Basidiomycota</taxon>
        <taxon>Agaricomycotina</taxon>
        <taxon>Agaricomycetes</taxon>
        <taxon>Polyporales</taxon>
        <taxon>Meruliaceae</taxon>
        <taxon>Phlebia</taxon>
    </lineage>
</organism>
<sequence length="251" mass="28831">MTHVCHRWRDVALAAPTLWPSISISVHDKPFPSSEAMAVWLGRTGKALLSAEVWGHDFWSQRATSPVRELLSSFIIEQLPRMREFDLSTPRELPSSFEWPPSVYPCLDSLYLDSETPTWEPKVDSISLRRDFSRHFPALKKLTLKNYHQFDFQTWTLPPTLTHLEIQNYMFTLTSALPNVLEVLRRLRSLSKLSLLDTFSHDSDLPGNLEAVELPLLQSLTLRGRMDDNKLLLDHLQSPPFARLLSELEAG</sequence>
<evidence type="ECO:0000313" key="1">
    <source>
        <dbReference type="EMBL" id="KAJ3542429.1"/>
    </source>
</evidence>
<name>A0ACC1SM11_9APHY</name>
<gene>
    <name evidence="1" type="ORF">NM688_g5968</name>
</gene>
<accession>A0ACC1SM11</accession>
<comment type="caution">
    <text evidence="1">The sequence shown here is derived from an EMBL/GenBank/DDBJ whole genome shotgun (WGS) entry which is preliminary data.</text>
</comment>
<proteinExistence type="predicted"/>
<reference evidence="1" key="1">
    <citation type="submission" date="2022-07" db="EMBL/GenBank/DDBJ databases">
        <title>Genome Sequence of Phlebia brevispora.</title>
        <authorList>
            <person name="Buettner E."/>
        </authorList>
    </citation>
    <scope>NUCLEOTIDE SEQUENCE</scope>
    <source>
        <strain evidence="1">MPL23</strain>
    </source>
</reference>
<dbReference type="EMBL" id="JANHOG010001164">
    <property type="protein sequence ID" value="KAJ3542429.1"/>
    <property type="molecule type" value="Genomic_DNA"/>
</dbReference>
<protein>
    <submittedName>
        <fullName evidence="1">Uncharacterized protein</fullName>
    </submittedName>
</protein>
<dbReference type="Proteomes" id="UP001148662">
    <property type="component" value="Unassembled WGS sequence"/>
</dbReference>
<keyword evidence="2" id="KW-1185">Reference proteome</keyword>